<dbReference type="AlphaFoldDB" id="A0A7J5JZ64"/>
<comment type="caution">
    <text evidence="1">The sequence shown here is derived from an EMBL/GenBank/DDBJ whole genome shotgun (WGS) entry which is preliminary data.</text>
</comment>
<dbReference type="Proteomes" id="UP000436825">
    <property type="component" value="Unassembled WGS sequence"/>
</dbReference>
<organism evidence="1 2">
    <name type="scientific">Bacteroides thetaiotaomicron</name>
    <dbReference type="NCBI Taxonomy" id="818"/>
    <lineage>
        <taxon>Bacteria</taxon>
        <taxon>Pseudomonadati</taxon>
        <taxon>Bacteroidota</taxon>
        <taxon>Bacteroidia</taxon>
        <taxon>Bacteroidales</taxon>
        <taxon>Bacteroidaceae</taxon>
        <taxon>Bacteroides</taxon>
    </lineage>
</organism>
<evidence type="ECO:0000313" key="2">
    <source>
        <dbReference type="Proteomes" id="UP000436825"/>
    </source>
</evidence>
<evidence type="ECO:0000313" key="1">
    <source>
        <dbReference type="EMBL" id="KAB4456828.1"/>
    </source>
</evidence>
<accession>A0A7J5JZ64</accession>
<sequence length="352" mass="40659">MNIPIASQNINFPGYGMFWVANSISSTLMGWNNRRLQEKAHERTQEFQLEMERARNLTEDNKIQEEIAFKRRMMAISRQYRQEESTAAFATQMKAVELQNYLQQCWPLDPQLPYVLLQETEKGNSVTNSRLNVVLMRTPLLPQKKYGGANDLDFALYNNMEYSIMQEDVPFIGDLKYRKDACVKEDVRGGNASIMNIHFLMSQLPTLVVVPQCNGDKMNFKGAVWEPQAARPLIRSLFNIDFSPEKALESNDYRNEVIEKIHAAISIITGAVRDSYMLLTQGKAPTLFSWLNNNQHQSMKKIMNEERGIHNFLQQESKNVLDALDEKNNPHLLEVFSKEDIKDIKEQVKSNM</sequence>
<protein>
    <submittedName>
        <fullName evidence="1">Uncharacterized protein</fullName>
    </submittedName>
</protein>
<proteinExistence type="predicted"/>
<gene>
    <name evidence="1" type="ORF">GAN75_09620</name>
</gene>
<dbReference type="EMBL" id="WCRW01000005">
    <property type="protein sequence ID" value="KAB4456828.1"/>
    <property type="molecule type" value="Genomic_DNA"/>
</dbReference>
<reference evidence="1 2" key="1">
    <citation type="journal article" date="2019" name="Nat. Med.">
        <title>A library of human gut bacterial isolates paired with longitudinal multiomics data enables mechanistic microbiome research.</title>
        <authorList>
            <person name="Poyet M."/>
            <person name="Groussin M."/>
            <person name="Gibbons S.M."/>
            <person name="Avila-Pacheco J."/>
            <person name="Jiang X."/>
            <person name="Kearney S.M."/>
            <person name="Perrotta A.R."/>
            <person name="Berdy B."/>
            <person name="Zhao S."/>
            <person name="Lieberman T.D."/>
            <person name="Swanson P.K."/>
            <person name="Smith M."/>
            <person name="Roesemann S."/>
            <person name="Alexander J.E."/>
            <person name="Rich S.A."/>
            <person name="Livny J."/>
            <person name="Vlamakis H."/>
            <person name="Clish C."/>
            <person name="Bullock K."/>
            <person name="Deik A."/>
            <person name="Scott J."/>
            <person name="Pierce K.A."/>
            <person name="Xavier R.J."/>
            <person name="Alm E.J."/>
        </authorList>
    </citation>
    <scope>NUCLEOTIDE SEQUENCE [LARGE SCALE GENOMIC DNA]</scope>
    <source>
        <strain evidence="1 2">BIOML-A160</strain>
    </source>
</reference>
<name>A0A7J5JZ64_BACT4</name>